<dbReference type="InterPro" id="IPR000182">
    <property type="entry name" value="GNAT_dom"/>
</dbReference>
<dbReference type="GO" id="GO:0016747">
    <property type="term" value="F:acyltransferase activity, transferring groups other than amino-acyl groups"/>
    <property type="evidence" value="ECO:0007669"/>
    <property type="project" value="InterPro"/>
</dbReference>
<evidence type="ECO:0000313" key="2">
    <source>
        <dbReference type="EMBL" id="KIM88833.1"/>
    </source>
</evidence>
<name>A0A0C3BQP7_PILCF</name>
<dbReference type="Gene3D" id="3.40.630.30">
    <property type="match status" value="1"/>
</dbReference>
<evidence type="ECO:0000259" key="1">
    <source>
        <dbReference type="PROSITE" id="PS51186"/>
    </source>
</evidence>
<dbReference type="OrthoDB" id="5372118at2759"/>
<proteinExistence type="predicted"/>
<organism evidence="2 3">
    <name type="scientific">Piloderma croceum (strain F 1598)</name>
    <dbReference type="NCBI Taxonomy" id="765440"/>
    <lineage>
        <taxon>Eukaryota</taxon>
        <taxon>Fungi</taxon>
        <taxon>Dikarya</taxon>
        <taxon>Basidiomycota</taxon>
        <taxon>Agaricomycotina</taxon>
        <taxon>Agaricomycetes</taxon>
        <taxon>Agaricomycetidae</taxon>
        <taxon>Atheliales</taxon>
        <taxon>Atheliaceae</taxon>
        <taxon>Piloderma</taxon>
    </lineage>
</organism>
<accession>A0A0C3BQP7</accession>
<evidence type="ECO:0000313" key="3">
    <source>
        <dbReference type="Proteomes" id="UP000054166"/>
    </source>
</evidence>
<dbReference type="AlphaFoldDB" id="A0A0C3BQP7"/>
<reference evidence="3" key="2">
    <citation type="submission" date="2015-01" db="EMBL/GenBank/DDBJ databases">
        <title>Evolutionary Origins and Diversification of the Mycorrhizal Mutualists.</title>
        <authorList>
            <consortium name="DOE Joint Genome Institute"/>
            <consortium name="Mycorrhizal Genomics Consortium"/>
            <person name="Kohler A."/>
            <person name="Kuo A."/>
            <person name="Nagy L.G."/>
            <person name="Floudas D."/>
            <person name="Copeland A."/>
            <person name="Barry K.W."/>
            <person name="Cichocki N."/>
            <person name="Veneault-Fourrey C."/>
            <person name="LaButti K."/>
            <person name="Lindquist E.A."/>
            <person name="Lipzen A."/>
            <person name="Lundell T."/>
            <person name="Morin E."/>
            <person name="Murat C."/>
            <person name="Riley R."/>
            <person name="Ohm R."/>
            <person name="Sun H."/>
            <person name="Tunlid A."/>
            <person name="Henrissat B."/>
            <person name="Grigoriev I.V."/>
            <person name="Hibbett D.S."/>
            <person name="Martin F."/>
        </authorList>
    </citation>
    <scope>NUCLEOTIDE SEQUENCE [LARGE SCALE GENOMIC DNA]</scope>
    <source>
        <strain evidence="3">F 1598</strain>
    </source>
</reference>
<dbReference type="Pfam" id="PF00583">
    <property type="entry name" value="Acetyltransf_1"/>
    <property type="match status" value="1"/>
</dbReference>
<feature type="domain" description="N-acetyltransferase" evidence="1">
    <location>
        <begin position="204"/>
        <end position="348"/>
    </location>
</feature>
<protein>
    <recommendedName>
        <fullName evidence="1">N-acetyltransferase domain-containing protein</fullName>
    </recommendedName>
</protein>
<dbReference type="Proteomes" id="UP000054166">
    <property type="component" value="Unassembled WGS sequence"/>
</dbReference>
<dbReference type="EMBL" id="KN832976">
    <property type="protein sequence ID" value="KIM88833.1"/>
    <property type="molecule type" value="Genomic_DNA"/>
</dbReference>
<dbReference type="InParanoid" id="A0A0C3BQP7"/>
<dbReference type="InterPro" id="IPR016181">
    <property type="entry name" value="Acyl_CoA_acyltransferase"/>
</dbReference>
<keyword evidence="3" id="KW-1185">Reference proteome</keyword>
<gene>
    <name evidence="2" type="ORF">PILCRDRAFT_3006</name>
</gene>
<dbReference type="HOGENOM" id="CLU_059210_0_0_1"/>
<sequence length="357" mass="39852">MPGTTLPDSWTACKGILVTRHDTADDFLSAAYTTLQHHERSSNIILAHALQRARSESAIIDRETVAHSGTHLKSFSSIPHSADSFWLTVWSLTSTSAPPTLDLTLSCISSTLGNYPIFLWTPSPMSGTWLSPRIFELTRHLQAYVPPKRVFSVFGKAFLVKAFSKRWIELTGSVLEPEPFYAAYYSFCTSESFKDSDQQMPANHSIRQATADDLGYVAQLCQEFAAKSVFFPLTLDKARIEAEEMIYQHRIWVYEAMGEIASICAVGRDSQTVAAITKVYTTAAWRRNGFAEHLVRYVTRSLFKIGKDSVVLYVSNGNGALRVYDRVGFVGLVNKDKPDDVEDALELGFAGTDRGHW</sequence>
<reference evidence="2 3" key="1">
    <citation type="submission" date="2014-04" db="EMBL/GenBank/DDBJ databases">
        <authorList>
            <consortium name="DOE Joint Genome Institute"/>
            <person name="Kuo A."/>
            <person name="Tarkka M."/>
            <person name="Buscot F."/>
            <person name="Kohler A."/>
            <person name="Nagy L.G."/>
            <person name="Floudas D."/>
            <person name="Copeland A."/>
            <person name="Barry K.W."/>
            <person name="Cichocki N."/>
            <person name="Veneault-Fourrey C."/>
            <person name="LaButti K."/>
            <person name="Lindquist E.A."/>
            <person name="Lipzen A."/>
            <person name="Lundell T."/>
            <person name="Morin E."/>
            <person name="Murat C."/>
            <person name="Sun H."/>
            <person name="Tunlid A."/>
            <person name="Henrissat B."/>
            <person name="Grigoriev I.V."/>
            <person name="Hibbett D.S."/>
            <person name="Martin F."/>
            <person name="Nordberg H.P."/>
            <person name="Cantor M.N."/>
            <person name="Hua S.X."/>
        </authorList>
    </citation>
    <scope>NUCLEOTIDE SEQUENCE [LARGE SCALE GENOMIC DNA]</scope>
    <source>
        <strain evidence="2 3">F 1598</strain>
    </source>
</reference>
<dbReference type="SUPFAM" id="SSF55729">
    <property type="entry name" value="Acyl-CoA N-acyltransferases (Nat)"/>
    <property type="match status" value="1"/>
</dbReference>
<dbReference type="PROSITE" id="PS51186">
    <property type="entry name" value="GNAT"/>
    <property type="match status" value="1"/>
</dbReference>